<keyword evidence="2" id="KW-0732">Signal</keyword>
<organism evidence="3">
    <name type="scientific">Acinetobacter sp. A1-4-2</name>
    <dbReference type="NCBI Taxonomy" id="3156489"/>
    <lineage>
        <taxon>Bacteria</taxon>
        <taxon>Pseudomonadati</taxon>
        <taxon>Pseudomonadota</taxon>
        <taxon>Gammaproteobacteria</taxon>
        <taxon>Moraxellales</taxon>
        <taxon>Moraxellaceae</taxon>
        <taxon>Acinetobacter</taxon>
    </lineage>
</organism>
<evidence type="ECO:0000313" key="3">
    <source>
        <dbReference type="EMBL" id="XBU15360.1"/>
    </source>
</evidence>
<dbReference type="AlphaFoldDB" id="A0AAU7SWN6"/>
<gene>
    <name evidence="3" type="ORF">ABJ384_13045</name>
</gene>
<dbReference type="RefSeq" id="WP_349927821.1">
    <property type="nucleotide sequence ID" value="NZ_CP157981.1"/>
</dbReference>
<feature type="chain" id="PRO_5043571541" description="Signal peptide-containing protein" evidence="2">
    <location>
        <begin position="22"/>
        <end position="143"/>
    </location>
</feature>
<proteinExistence type="predicted"/>
<evidence type="ECO:0000256" key="1">
    <source>
        <dbReference type="SAM" id="MobiDB-lite"/>
    </source>
</evidence>
<reference evidence="3" key="1">
    <citation type="submission" date="2024-06" db="EMBL/GenBank/DDBJ databases">
        <authorList>
            <person name="Song Z."/>
        </authorList>
    </citation>
    <scope>NUCLEOTIDE SEQUENCE</scope>
    <source>
        <strain evidence="3">A1-4-2</strain>
    </source>
</reference>
<name>A0AAU7SWN6_9GAMM</name>
<feature type="region of interest" description="Disordered" evidence="1">
    <location>
        <begin position="98"/>
        <end position="143"/>
    </location>
</feature>
<evidence type="ECO:0000256" key="2">
    <source>
        <dbReference type="SAM" id="SignalP"/>
    </source>
</evidence>
<accession>A0AAU7SWN6</accession>
<feature type="signal peptide" evidence="2">
    <location>
        <begin position="1"/>
        <end position="21"/>
    </location>
</feature>
<evidence type="ECO:0008006" key="4">
    <source>
        <dbReference type="Google" id="ProtNLM"/>
    </source>
</evidence>
<dbReference type="EMBL" id="CP157981">
    <property type="protein sequence ID" value="XBU15360.1"/>
    <property type="molecule type" value="Genomic_DNA"/>
</dbReference>
<protein>
    <recommendedName>
        <fullName evidence="4">Signal peptide-containing protein</fullName>
    </recommendedName>
</protein>
<sequence length="143" mass="15319">MKTMKTVLITSAILVSTSVLAQTSTKVTAPTPAHSHPAPYGDNPNIFKVLGHKAQQKVQNTAEKVDTAAQKEIAKVKPKVENAWEDTKDFATEKSAVAKEKSQHAAATVNQKITETKDHIIGSPNDQPAPIISHPLSESSTSN</sequence>